<accession>A0A1E1K0P1</accession>
<comment type="caution">
    <text evidence="2">The sequence shown here is derived from an EMBL/GenBank/DDBJ whole genome shotgun (WGS) entry which is preliminary data.</text>
</comment>
<dbReference type="AlphaFoldDB" id="A0A1E1K0P1"/>
<evidence type="ECO:0000256" key="1">
    <source>
        <dbReference type="SAM" id="MobiDB-lite"/>
    </source>
</evidence>
<feature type="compositionally biased region" description="Polar residues" evidence="1">
    <location>
        <begin position="131"/>
        <end position="140"/>
    </location>
</feature>
<dbReference type="InParanoid" id="A0A1E1K0P1"/>
<feature type="region of interest" description="Disordered" evidence="1">
    <location>
        <begin position="46"/>
        <end position="71"/>
    </location>
</feature>
<protein>
    <submittedName>
        <fullName evidence="2">Uncharacterized protein</fullName>
    </submittedName>
</protein>
<dbReference type="EMBL" id="FJUW01000004">
    <property type="protein sequence ID" value="CZS91450.1"/>
    <property type="molecule type" value="Genomic_DNA"/>
</dbReference>
<gene>
    <name evidence="2" type="ORF">RCO7_07084</name>
</gene>
<proteinExistence type="predicted"/>
<organism evidence="2 3">
    <name type="scientific">Rhynchosporium graminicola</name>
    <dbReference type="NCBI Taxonomy" id="2792576"/>
    <lineage>
        <taxon>Eukaryota</taxon>
        <taxon>Fungi</taxon>
        <taxon>Dikarya</taxon>
        <taxon>Ascomycota</taxon>
        <taxon>Pezizomycotina</taxon>
        <taxon>Leotiomycetes</taxon>
        <taxon>Helotiales</taxon>
        <taxon>Ploettnerulaceae</taxon>
        <taxon>Rhynchosporium</taxon>
    </lineage>
</organism>
<name>A0A1E1K0P1_9HELO</name>
<keyword evidence="3" id="KW-1185">Reference proteome</keyword>
<feature type="compositionally biased region" description="Polar residues" evidence="1">
    <location>
        <begin position="156"/>
        <end position="181"/>
    </location>
</feature>
<evidence type="ECO:0000313" key="3">
    <source>
        <dbReference type="Proteomes" id="UP000178129"/>
    </source>
</evidence>
<reference evidence="3" key="1">
    <citation type="submission" date="2016-03" db="EMBL/GenBank/DDBJ databases">
        <authorList>
            <person name="Ploux O."/>
        </authorList>
    </citation>
    <scope>NUCLEOTIDE SEQUENCE [LARGE SCALE GENOMIC DNA]</scope>
    <source>
        <strain evidence="3">UK7</strain>
    </source>
</reference>
<feature type="region of interest" description="Disordered" evidence="1">
    <location>
        <begin position="205"/>
        <end position="231"/>
    </location>
</feature>
<feature type="compositionally biased region" description="Basic and acidic residues" evidence="1">
    <location>
        <begin position="182"/>
        <end position="193"/>
    </location>
</feature>
<dbReference type="Proteomes" id="UP000178129">
    <property type="component" value="Unassembled WGS sequence"/>
</dbReference>
<sequence>MLRSFLQIGIQNNWKKITPPIFRAANLQDHIMPIILSIQKQSTQIVGSPTGIPKSPFEPARRSQETTTSESFLRFATPNPWTHITPPIFRATNLQDHMMPIILSNHAQYVVDTTTGLHRSPFYPKRRPQGPQKTSRNTEAGSKAKTARMDSKKQTKPLNGSQSDNGNQQPSELSSARSGSQNEKRNPKIYEFRRYTDYRAISSSALVSSEAQLPKGLSISKSLSNRRREHN</sequence>
<evidence type="ECO:0000313" key="2">
    <source>
        <dbReference type="EMBL" id="CZS91450.1"/>
    </source>
</evidence>
<feature type="region of interest" description="Disordered" evidence="1">
    <location>
        <begin position="117"/>
        <end position="193"/>
    </location>
</feature>